<dbReference type="EMBL" id="CP098502">
    <property type="protein sequence ID" value="UTI65606.1"/>
    <property type="molecule type" value="Genomic_DNA"/>
</dbReference>
<dbReference type="Pfam" id="PF24175">
    <property type="entry name" value="SU10_adaptor"/>
    <property type="match status" value="1"/>
</dbReference>
<dbReference type="Proteomes" id="UP001056035">
    <property type="component" value="Chromosome"/>
</dbReference>
<reference evidence="1 2" key="1">
    <citation type="submission" date="2022-06" db="EMBL/GenBank/DDBJ databases">
        <title>Paraconexibacter antarcticus.</title>
        <authorList>
            <person name="Kim C.S."/>
        </authorList>
    </citation>
    <scope>NUCLEOTIDE SEQUENCE [LARGE SCALE GENOMIC DNA]</scope>
    <source>
        <strain evidence="1 2">02-257</strain>
    </source>
</reference>
<dbReference type="InterPro" id="IPR056209">
    <property type="entry name" value="SU10_adaptor"/>
</dbReference>
<name>A0ABY5DVB3_9ACTN</name>
<dbReference type="RefSeq" id="WP_254572285.1">
    <property type="nucleotide sequence ID" value="NZ_CP098502.1"/>
</dbReference>
<protein>
    <submittedName>
        <fullName evidence="1">Uncharacterized protein</fullName>
    </submittedName>
</protein>
<keyword evidence="2" id="KW-1185">Reference proteome</keyword>
<sequence>MGATLPDFDTNSYLPRAQAWVNDGLREIARRTNIPALDMIATVALVPGTNAYNLPTDSIRVRSLVDPLYIRELDQIDIGDIDSLVPLGSEPIYYALFDNQLVLYPTPSSARNLTLRYQALPGLLAGTDLQATIPDDYSHLIVCFVRARLFRAEDDYEAAGVWLAEFERLLGHLRADLQRQAPFKVRQIRGRTGMDVKRRRI</sequence>
<accession>A0ABY5DVB3</accession>
<evidence type="ECO:0000313" key="1">
    <source>
        <dbReference type="EMBL" id="UTI65606.1"/>
    </source>
</evidence>
<gene>
    <name evidence="1" type="ORF">NBH00_05195</name>
</gene>
<organism evidence="1 2">
    <name type="scientific">Paraconexibacter antarcticus</name>
    <dbReference type="NCBI Taxonomy" id="2949664"/>
    <lineage>
        <taxon>Bacteria</taxon>
        <taxon>Bacillati</taxon>
        <taxon>Actinomycetota</taxon>
        <taxon>Thermoleophilia</taxon>
        <taxon>Solirubrobacterales</taxon>
        <taxon>Paraconexibacteraceae</taxon>
        <taxon>Paraconexibacter</taxon>
    </lineage>
</organism>
<evidence type="ECO:0000313" key="2">
    <source>
        <dbReference type="Proteomes" id="UP001056035"/>
    </source>
</evidence>
<proteinExistence type="predicted"/>